<dbReference type="eggNOG" id="ENOG502RVRB">
    <property type="taxonomic scope" value="Eukaryota"/>
</dbReference>
<sequence>MRFVFLAALAAIPATIVAQDMTYTATHCTSCFGYYPIPTGTAGSAAVPTWYQFVTTMSVTSMISEIRQTVTATANATTQMNMLTTTTTFFTTTTSTPAAVVIPAQAGFIPMIVGDASNATLTPIPRIKRHSLFENNALQLGKRQTCSNCSGGFWSSRNGTTSSLNRKFTFRVDCLVYETINRTQTMTVTGLPMTVYQAGATALASMNRIRDINGKMLMFDRVIYRPAQGFPNEEELVIDMTSAVGCCVACQTTGFMMLMDFSPIALGLSLRPVIWSAISA</sequence>
<dbReference type="EMBL" id="DS231615">
    <property type="protein sequence ID" value="EDU40616.1"/>
    <property type="molecule type" value="Genomic_DNA"/>
</dbReference>
<accession>B2VVB1</accession>
<evidence type="ECO:0000313" key="3">
    <source>
        <dbReference type="Proteomes" id="UP000001471"/>
    </source>
</evidence>
<feature type="chain" id="PRO_5002784481" evidence="1">
    <location>
        <begin position="19"/>
        <end position="280"/>
    </location>
</feature>
<dbReference type="InParanoid" id="B2VVB1"/>
<gene>
    <name evidence="2" type="ORF">PTRG_01178</name>
</gene>
<proteinExistence type="predicted"/>
<evidence type="ECO:0000256" key="1">
    <source>
        <dbReference type="SAM" id="SignalP"/>
    </source>
</evidence>
<keyword evidence="1" id="KW-0732">Signal</keyword>
<dbReference type="GeneID" id="6339692"/>
<reference evidence="3" key="1">
    <citation type="journal article" date="2013" name="G3 (Bethesda)">
        <title>Comparative genomics of a plant-pathogenic fungus, Pyrenophora tritici-repentis, reveals transduplication and the impact of repeat elements on pathogenicity and population divergence.</title>
        <authorList>
            <person name="Manning V.A."/>
            <person name="Pandelova I."/>
            <person name="Dhillon B."/>
            <person name="Wilhelm L.J."/>
            <person name="Goodwin S.B."/>
            <person name="Berlin A.M."/>
            <person name="Figueroa M."/>
            <person name="Freitag M."/>
            <person name="Hane J.K."/>
            <person name="Henrissat B."/>
            <person name="Holman W.H."/>
            <person name="Kodira C.D."/>
            <person name="Martin J."/>
            <person name="Oliver R.P."/>
            <person name="Robbertse B."/>
            <person name="Schackwitz W."/>
            <person name="Schwartz D.C."/>
            <person name="Spatafora J.W."/>
            <person name="Turgeon B.G."/>
            <person name="Yandava C."/>
            <person name="Young S."/>
            <person name="Zhou S."/>
            <person name="Zeng Q."/>
            <person name="Grigoriev I.V."/>
            <person name="Ma L.-J."/>
            <person name="Ciuffetti L.M."/>
        </authorList>
    </citation>
    <scope>NUCLEOTIDE SEQUENCE [LARGE SCALE GENOMIC DNA]</scope>
    <source>
        <strain evidence="3">Pt-1C-BFP</strain>
    </source>
</reference>
<dbReference type="Proteomes" id="UP000001471">
    <property type="component" value="Unassembled WGS sequence"/>
</dbReference>
<dbReference type="KEGG" id="ptrr:6339692"/>
<name>B2VVB1_PYRTR</name>
<dbReference type="HOGENOM" id="CLU_994474_0_0_1"/>
<organism evidence="2 3">
    <name type="scientific">Pyrenophora tritici-repentis (strain Pt-1C-BFP)</name>
    <name type="common">Wheat tan spot fungus</name>
    <name type="synonym">Drechslera tritici-repentis</name>
    <dbReference type="NCBI Taxonomy" id="426418"/>
    <lineage>
        <taxon>Eukaryota</taxon>
        <taxon>Fungi</taxon>
        <taxon>Dikarya</taxon>
        <taxon>Ascomycota</taxon>
        <taxon>Pezizomycotina</taxon>
        <taxon>Dothideomycetes</taxon>
        <taxon>Pleosporomycetidae</taxon>
        <taxon>Pleosporales</taxon>
        <taxon>Pleosporineae</taxon>
        <taxon>Pleosporaceae</taxon>
        <taxon>Pyrenophora</taxon>
    </lineage>
</organism>
<protein>
    <submittedName>
        <fullName evidence="2">Uncharacterized protein</fullName>
    </submittedName>
</protein>
<evidence type="ECO:0000313" key="2">
    <source>
        <dbReference type="EMBL" id="EDU40616.1"/>
    </source>
</evidence>
<feature type="signal peptide" evidence="1">
    <location>
        <begin position="1"/>
        <end position="18"/>
    </location>
</feature>
<dbReference type="AlphaFoldDB" id="B2VVB1"/>
<dbReference type="OrthoDB" id="5428787at2759"/>